<evidence type="ECO:0000313" key="6">
    <source>
        <dbReference type="RefSeq" id="XP_015950675.1"/>
    </source>
</evidence>
<sequence length="343" mass="37909">MQERKCEIENMEESKGRVCVTGGTGFIGSWIIKNLLQHGYSVNTTVRSNPAEHKRDISFLTNLPRASQNLQILNADLSNPESFSAAIEGCIGVFHVASPVEFELKEPEEVMIKRTTDGAVGILRACLNSNTVKRVIYTSSSSAVLYHNSGKDDNEEVVLDESFWSDVDYLRASKIDGWFYSVSKTLTEKAVLEFGEESGMDVVTLVPTFVLGPFICPKLPSSVHASLSLAFGDRGPFGSLLQAPMVHVDDVARAHIFLLEHPNPKGRYNCSSSLVTVETMSQVVSSKYPEFQLSTLNKLKQTEGAKLQNLSSKKLIDAGFVFKYGLEEMVDDAIRCCKEKGYM</sequence>
<accession>A0A6P4CGB0</accession>
<dbReference type="Gene3D" id="3.40.50.720">
    <property type="entry name" value="NAD(P)-binding Rossmann-like Domain"/>
    <property type="match status" value="1"/>
</dbReference>
<keyword evidence="5" id="KW-1185">Reference proteome</keyword>
<dbReference type="KEGG" id="adu:107475533"/>
<dbReference type="InterPro" id="IPR001509">
    <property type="entry name" value="Epimerase_deHydtase"/>
</dbReference>
<organism evidence="5 6">
    <name type="scientific">Arachis duranensis</name>
    <name type="common">Wild peanut</name>
    <dbReference type="NCBI Taxonomy" id="130453"/>
    <lineage>
        <taxon>Eukaryota</taxon>
        <taxon>Viridiplantae</taxon>
        <taxon>Streptophyta</taxon>
        <taxon>Embryophyta</taxon>
        <taxon>Tracheophyta</taxon>
        <taxon>Spermatophyta</taxon>
        <taxon>Magnoliopsida</taxon>
        <taxon>eudicotyledons</taxon>
        <taxon>Gunneridae</taxon>
        <taxon>Pentapetalae</taxon>
        <taxon>rosids</taxon>
        <taxon>fabids</taxon>
        <taxon>Fabales</taxon>
        <taxon>Fabaceae</taxon>
        <taxon>Papilionoideae</taxon>
        <taxon>50 kb inversion clade</taxon>
        <taxon>dalbergioids sensu lato</taxon>
        <taxon>Dalbergieae</taxon>
        <taxon>Pterocarpus clade</taxon>
        <taxon>Arachis</taxon>
    </lineage>
</organism>
<dbReference type="InterPro" id="IPR036291">
    <property type="entry name" value="NAD(P)-bd_dom_sf"/>
</dbReference>
<dbReference type="Pfam" id="PF01370">
    <property type="entry name" value="Epimerase"/>
    <property type="match status" value="1"/>
</dbReference>
<dbReference type="GeneID" id="107475533"/>
<dbReference type="CDD" id="cd08958">
    <property type="entry name" value="FR_SDR_e"/>
    <property type="match status" value="1"/>
</dbReference>
<reference evidence="5" key="1">
    <citation type="journal article" date="2016" name="Nat. Genet.">
        <title>The genome sequences of Arachis duranensis and Arachis ipaensis, the diploid ancestors of cultivated peanut.</title>
        <authorList>
            <person name="Bertioli D.J."/>
            <person name="Cannon S.B."/>
            <person name="Froenicke L."/>
            <person name="Huang G."/>
            <person name="Farmer A.D."/>
            <person name="Cannon E.K."/>
            <person name="Liu X."/>
            <person name="Gao D."/>
            <person name="Clevenger J."/>
            <person name="Dash S."/>
            <person name="Ren L."/>
            <person name="Moretzsohn M.C."/>
            <person name="Shirasawa K."/>
            <person name="Huang W."/>
            <person name="Vidigal B."/>
            <person name="Abernathy B."/>
            <person name="Chu Y."/>
            <person name="Niederhuth C.E."/>
            <person name="Umale P."/>
            <person name="Araujo A.C."/>
            <person name="Kozik A."/>
            <person name="Kim K.D."/>
            <person name="Burow M.D."/>
            <person name="Varshney R.K."/>
            <person name="Wang X."/>
            <person name="Zhang X."/>
            <person name="Barkley N."/>
            <person name="Guimaraes P.M."/>
            <person name="Isobe S."/>
            <person name="Guo B."/>
            <person name="Liao B."/>
            <person name="Stalker H.T."/>
            <person name="Schmitz R.J."/>
            <person name="Scheffler B.E."/>
            <person name="Leal-Bertioli S.C."/>
            <person name="Xun X."/>
            <person name="Jackson S.A."/>
            <person name="Michelmore R."/>
            <person name="Ozias-Akins P."/>
        </authorList>
    </citation>
    <scope>NUCLEOTIDE SEQUENCE [LARGE SCALE GENOMIC DNA]</scope>
    <source>
        <strain evidence="5">cv. V14167</strain>
    </source>
</reference>
<protein>
    <submittedName>
        <fullName evidence="6">Vestitone reductase isoform X1</fullName>
    </submittedName>
</protein>
<dbReference type="PANTHER" id="PTHR10366">
    <property type="entry name" value="NAD DEPENDENT EPIMERASE/DEHYDRATASE"/>
    <property type="match status" value="1"/>
</dbReference>
<gene>
    <name evidence="6" type="primary">LOC107475533</name>
</gene>
<keyword evidence="2" id="KW-0560">Oxidoreductase</keyword>
<dbReference type="RefSeq" id="XP_015950675.1">
    <property type="nucleotide sequence ID" value="XM_016095189.3"/>
</dbReference>
<dbReference type="Proteomes" id="UP000515211">
    <property type="component" value="Chromosome 2"/>
</dbReference>
<dbReference type="OrthoDB" id="2735536at2759"/>
<comment type="similarity">
    <text evidence="3">Belongs to the NAD(P)-dependent epimerase/dehydratase family. Dihydroflavonol-4-reductase subfamily.</text>
</comment>
<dbReference type="PANTHER" id="PTHR10366:SF563">
    <property type="entry name" value="CINNAMOYL-COA REDUCTASE 16"/>
    <property type="match status" value="1"/>
</dbReference>
<dbReference type="GO" id="GO:0016616">
    <property type="term" value="F:oxidoreductase activity, acting on the CH-OH group of donors, NAD or NADP as acceptor"/>
    <property type="evidence" value="ECO:0007669"/>
    <property type="project" value="TreeGrafter"/>
</dbReference>
<feature type="domain" description="NAD-dependent epimerase/dehydratase" evidence="4">
    <location>
        <begin position="18"/>
        <end position="269"/>
    </location>
</feature>
<name>A0A6P4CGB0_ARADU</name>
<reference evidence="6" key="2">
    <citation type="submission" date="2025-08" db="UniProtKB">
        <authorList>
            <consortium name="RefSeq"/>
        </authorList>
    </citation>
    <scope>IDENTIFICATION</scope>
    <source>
        <tissue evidence="6">Whole plant</tissue>
    </source>
</reference>
<evidence type="ECO:0000313" key="5">
    <source>
        <dbReference type="Proteomes" id="UP000515211"/>
    </source>
</evidence>
<evidence type="ECO:0000256" key="1">
    <source>
        <dbReference type="ARBA" id="ARBA00022857"/>
    </source>
</evidence>
<proteinExistence type="inferred from homology"/>
<keyword evidence="1" id="KW-0521">NADP</keyword>
<dbReference type="SUPFAM" id="SSF51735">
    <property type="entry name" value="NAD(P)-binding Rossmann-fold domains"/>
    <property type="match status" value="1"/>
</dbReference>
<evidence type="ECO:0000256" key="2">
    <source>
        <dbReference type="ARBA" id="ARBA00023002"/>
    </source>
</evidence>
<evidence type="ECO:0000259" key="4">
    <source>
        <dbReference type="Pfam" id="PF01370"/>
    </source>
</evidence>
<dbReference type="AlphaFoldDB" id="A0A6P4CGB0"/>
<dbReference type="FunFam" id="3.40.50.720:FF:000085">
    <property type="entry name" value="Dihydroflavonol reductase"/>
    <property type="match status" value="1"/>
</dbReference>
<dbReference type="InterPro" id="IPR050425">
    <property type="entry name" value="NAD(P)_dehydrat-like"/>
</dbReference>
<evidence type="ECO:0000256" key="3">
    <source>
        <dbReference type="ARBA" id="ARBA00023445"/>
    </source>
</evidence>